<evidence type="ECO:0000313" key="1">
    <source>
        <dbReference type="EMBL" id="EJK46935.1"/>
    </source>
</evidence>
<dbReference type="Proteomes" id="UP000266841">
    <property type="component" value="Unassembled WGS sequence"/>
</dbReference>
<gene>
    <name evidence="1" type="ORF">THAOC_34376</name>
</gene>
<accession>K0R3K9</accession>
<dbReference type="AlphaFoldDB" id="K0R3K9"/>
<evidence type="ECO:0000313" key="2">
    <source>
        <dbReference type="Proteomes" id="UP000266841"/>
    </source>
</evidence>
<comment type="caution">
    <text evidence="1">The sequence shown here is derived from an EMBL/GenBank/DDBJ whole genome shotgun (WGS) entry which is preliminary data.</text>
</comment>
<protein>
    <submittedName>
        <fullName evidence="1">Uncharacterized protein</fullName>
    </submittedName>
</protein>
<reference evidence="1 2" key="1">
    <citation type="journal article" date="2012" name="Genome Biol.">
        <title>Genome and low-iron response of an oceanic diatom adapted to chronic iron limitation.</title>
        <authorList>
            <person name="Lommer M."/>
            <person name="Specht M."/>
            <person name="Roy A.S."/>
            <person name="Kraemer L."/>
            <person name="Andreson R."/>
            <person name="Gutowska M.A."/>
            <person name="Wolf J."/>
            <person name="Bergner S.V."/>
            <person name="Schilhabel M.B."/>
            <person name="Klostermeier U.C."/>
            <person name="Beiko R.G."/>
            <person name="Rosenstiel P."/>
            <person name="Hippler M."/>
            <person name="Laroche J."/>
        </authorList>
    </citation>
    <scope>NUCLEOTIDE SEQUENCE [LARGE SCALE GENOMIC DNA]</scope>
    <source>
        <strain evidence="1 2">CCMP1005</strain>
    </source>
</reference>
<feature type="non-terminal residue" evidence="1">
    <location>
        <position position="52"/>
    </location>
</feature>
<name>K0R3K9_THAOC</name>
<sequence>MADSGSLLNDLLADLNLAPSASDGGEDDLFALLERELASTNLDDDRPTLPAS</sequence>
<organism evidence="1 2">
    <name type="scientific">Thalassiosira oceanica</name>
    <name type="common">Marine diatom</name>
    <dbReference type="NCBI Taxonomy" id="159749"/>
    <lineage>
        <taxon>Eukaryota</taxon>
        <taxon>Sar</taxon>
        <taxon>Stramenopiles</taxon>
        <taxon>Ochrophyta</taxon>
        <taxon>Bacillariophyta</taxon>
        <taxon>Coscinodiscophyceae</taxon>
        <taxon>Thalassiosirophycidae</taxon>
        <taxon>Thalassiosirales</taxon>
        <taxon>Thalassiosiraceae</taxon>
        <taxon>Thalassiosira</taxon>
    </lineage>
</organism>
<dbReference type="EMBL" id="AGNL01047451">
    <property type="protein sequence ID" value="EJK46935.1"/>
    <property type="molecule type" value="Genomic_DNA"/>
</dbReference>
<keyword evidence="2" id="KW-1185">Reference proteome</keyword>
<proteinExistence type="predicted"/>